<comment type="caution">
    <text evidence="2">The sequence shown here is derived from an EMBL/GenBank/DDBJ whole genome shotgun (WGS) entry which is preliminary data.</text>
</comment>
<evidence type="ECO:0000313" key="2">
    <source>
        <dbReference type="EMBL" id="PQJ62913.1"/>
    </source>
</evidence>
<protein>
    <recommendedName>
        <fullName evidence="4">Lipoprotein</fullName>
    </recommendedName>
</protein>
<organism evidence="2 3">
    <name type="scientific">Photobacterium angustum</name>
    <dbReference type="NCBI Taxonomy" id="661"/>
    <lineage>
        <taxon>Bacteria</taxon>
        <taxon>Pseudomonadati</taxon>
        <taxon>Pseudomonadota</taxon>
        <taxon>Gammaproteobacteria</taxon>
        <taxon>Vibrionales</taxon>
        <taxon>Vibrionaceae</taxon>
        <taxon>Photobacterium</taxon>
    </lineage>
</organism>
<gene>
    <name evidence="2" type="ORF">BTO08_16165</name>
</gene>
<evidence type="ECO:0008006" key="4">
    <source>
        <dbReference type="Google" id="ProtNLM"/>
    </source>
</evidence>
<name>A0A2S7VL79_PHOAN</name>
<dbReference type="Proteomes" id="UP000238730">
    <property type="component" value="Unassembled WGS sequence"/>
</dbReference>
<feature type="region of interest" description="Disordered" evidence="1">
    <location>
        <begin position="20"/>
        <end position="43"/>
    </location>
</feature>
<dbReference type="AlphaFoldDB" id="A0A2S7VL79"/>
<evidence type="ECO:0000256" key="1">
    <source>
        <dbReference type="SAM" id="MobiDB-lite"/>
    </source>
</evidence>
<dbReference type="EMBL" id="MSCJ01000003">
    <property type="protein sequence ID" value="PQJ62913.1"/>
    <property type="molecule type" value="Genomic_DNA"/>
</dbReference>
<sequence length="182" mass="20646">MKNSRFLLLLITLTFTGCLSESSNDKTEQPIETETDTSNHVQPPIFFPVNDTDSEISNIDQDIDNISNENLDELDKDNFSDLDASNINFSGNITMIPLNITNPILEDVYVNVYRNYSIDDNNNYVVNHDDRVIATAIIEADYEGNLFLTPDINKLLIEIISLNNNQIITQKEITFPIESINL</sequence>
<dbReference type="RefSeq" id="WP_105062672.1">
    <property type="nucleotide sequence ID" value="NZ_MSCJ01000003.1"/>
</dbReference>
<dbReference type="PROSITE" id="PS51257">
    <property type="entry name" value="PROKAR_LIPOPROTEIN"/>
    <property type="match status" value="1"/>
</dbReference>
<proteinExistence type="predicted"/>
<accession>A0A2S7VL79</accession>
<reference evidence="2 3" key="1">
    <citation type="submission" date="2016-12" db="EMBL/GenBank/DDBJ databases">
        <title>Diversity of luminous bacteria.</title>
        <authorList>
            <person name="Yoshizawa S."/>
            <person name="Kogure K."/>
        </authorList>
    </citation>
    <scope>NUCLEOTIDE SEQUENCE [LARGE SCALE GENOMIC DNA]</scope>
    <source>
        <strain evidence="2 3">LC1-200</strain>
    </source>
</reference>
<evidence type="ECO:0000313" key="3">
    <source>
        <dbReference type="Proteomes" id="UP000238730"/>
    </source>
</evidence>
<dbReference type="OrthoDB" id="5829820at2"/>
<feature type="compositionally biased region" description="Polar residues" evidence="1">
    <location>
        <begin position="30"/>
        <end position="41"/>
    </location>
</feature>